<accession>A0AAW2CVW3</accession>
<keyword evidence="2" id="KW-0238">DNA-binding</keyword>
<name>A0AAW2CVW3_9ROSI</name>
<evidence type="ECO:0000313" key="6">
    <source>
        <dbReference type="EMBL" id="KAL0002437.1"/>
    </source>
</evidence>
<proteinExistence type="predicted"/>
<protein>
    <recommendedName>
        <fullName evidence="5">NAC domain-containing protein</fullName>
    </recommendedName>
</protein>
<feature type="domain" description="NAC" evidence="5">
    <location>
        <begin position="14"/>
        <end position="164"/>
    </location>
</feature>
<keyword evidence="1" id="KW-0805">Transcription regulation</keyword>
<organism evidence="6 7">
    <name type="scientific">Lithocarpus litseifolius</name>
    <dbReference type="NCBI Taxonomy" id="425828"/>
    <lineage>
        <taxon>Eukaryota</taxon>
        <taxon>Viridiplantae</taxon>
        <taxon>Streptophyta</taxon>
        <taxon>Embryophyta</taxon>
        <taxon>Tracheophyta</taxon>
        <taxon>Spermatophyta</taxon>
        <taxon>Magnoliopsida</taxon>
        <taxon>eudicotyledons</taxon>
        <taxon>Gunneridae</taxon>
        <taxon>Pentapetalae</taxon>
        <taxon>rosids</taxon>
        <taxon>fabids</taxon>
        <taxon>Fagales</taxon>
        <taxon>Fagaceae</taxon>
        <taxon>Lithocarpus</taxon>
    </lineage>
</organism>
<dbReference type="SUPFAM" id="SSF101941">
    <property type="entry name" value="NAC domain"/>
    <property type="match status" value="1"/>
</dbReference>
<dbReference type="EMBL" id="JAZDWU010000005">
    <property type="protein sequence ID" value="KAL0002437.1"/>
    <property type="molecule type" value="Genomic_DNA"/>
</dbReference>
<evidence type="ECO:0000256" key="3">
    <source>
        <dbReference type="ARBA" id="ARBA00023163"/>
    </source>
</evidence>
<dbReference type="InterPro" id="IPR003441">
    <property type="entry name" value="NAC-dom"/>
</dbReference>
<comment type="caution">
    <text evidence="6">The sequence shown here is derived from an EMBL/GenBank/DDBJ whole genome shotgun (WGS) entry which is preliminary data.</text>
</comment>
<dbReference type="Gene3D" id="2.170.150.80">
    <property type="entry name" value="NAC domain"/>
    <property type="match status" value="1"/>
</dbReference>
<dbReference type="Pfam" id="PF02365">
    <property type="entry name" value="NAM"/>
    <property type="match status" value="1"/>
</dbReference>
<dbReference type="Proteomes" id="UP001459277">
    <property type="component" value="Unassembled WGS sequence"/>
</dbReference>
<sequence>MTSMTYPETGLDSIPVGFRFYPTDEELVNYYLRLKMQGDKDYEVRAIGEVNICKYEPWDLPGLSVVQSDDHEWFFFCAREIKSFSGSRSRANRATKRGFWKSTGKDRNIKVKGTNNVIGTKKTLVFYEGRVPNGRRTSWVIHEYQPATFPPHQKPFVLCRLFKKADVRTNEAPCDDGDVSGYAASDFEGQVPGHTIPEIHEFNQVDAGLASVNQHQRQDYDIASSLQLEEYNQQEPPDLDPTFTDDFDLDVRQYLSEDSELEEDRFVNSLFNQQDEYTFEEFRQSNDSRAPESSIKIYYNGGGLSSDSDTDTAQAQNQKMHMINSGTASSSNRGQYKEKRNGVDVFLGLDSSSVDSAAYIPRVRSTQSQGLRSPPSIGAVNLQYQQSSHHSEVQRAAPRKFQLKSSSLKVVSLEKVRELSCSRT</sequence>
<dbReference type="AlphaFoldDB" id="A0AAW2CVW3"/>
<evidence type="ECO:0000259" key="5">
    <source>
        <dbReference type="PROSITE" id="PS51005"/>
    </source>
</evidence>
<evidence type="ECO:0000256" key="2">
    <source>
        <dbReference type="ARBA" id="ARBA00023125"/>
    </source>
</evidence>
<keyword evidence="7" id="KW-1185">Reference proteome</keyword>
<dbReference type="GO" id="GO:0003677">
    <property type="term" value="F:DNA binding"/>
    <property type="evidence" value="ECO:0007669"/>
    <property type="project" value="UniProtKB-KW"/>
</dbReference>
<evidence type="ECO:0000256" key="1">
    <source>
        <dbReference type="ARBA" id="ARBA00023015"/>
    </source>
</evidence>
<evidence type="ECO:0000256" key="4">
    <source>
        <dbReference type="ARBA" id="ARBA00023242"/>
    </source>
</evidence>
<reference evidence="6 7" key="1">
    <citation type="submission" date="2024-01" db="EMBL/GenBank/DDBJ databases">
        <title>A telomere-to-telomere, gap-free genome of sweet tea (Lithocarpus litseifolius).</title>
        <authorList>
            <person name="Zhou J."/>
        </authorList>
    </citation>
    <scope>NUCLEOTIDE SEQUENCE [LARGE SCALE GENOMIC DNA]</scope>
    <source>
        <strain evidence="6">Zhou-2022a</strain>
        <tissue evidence="6">Leaf</tissue>
    </source>
</reference>
<dbReference type="PROSITE" id="PS51005">
    <property type="entry name" value="NAC"/>
    <property type="match status" value="1"/>
</dbReference>
<dbReference type="PANTHER" id="PTHR31744:SF210">
    <property type="entry name" value="NAC DOMAIN-CONTAINING PROTEIN 86-LIKE"/>
    <property type="match status" value="1"/>
</dbReference>
<dbReference type="InterPro" id="IPR036093">
    <property type="entry name" value="NAC_dom_sf"/>
</dbReference>
<keyword evidence="3" id="KW-0804">Transcription</keyword>
<keyword evidence="4" id="KW-0539">Nucleus</keyword>
<dbReference type="PANTHER" id="PTHR31744">
    <property type="entry name" value="PROTEIN CUP-SHAPED COTYLEDON 2-RELATED"/>
    <property type="match status" value="1"/>
</dbReference>
<dbReference type="GO" id="GO:0006355">
    <property type="term" value="P:regulation of DNA-templated transcription"/>
    <property type="evidence" value="ECO:0007669"/>
    <property type="project" value="InterPro"/>
</dbReference>
<evidence type="ECO:0000313" key="7">
    <source>
        <dbReference type="Proteomes" id="UP001459277"/>
    </source>
</evidence>
<gene>
    <name evidence="6" type="ORF">SO802_016218</name>
</gene>